<dbReference type="STRING" id="966.BTA35_0205290"/>
<accession>A0A1T1HCK0</accession>
<dbReference type="AlphaFoldDB" id="A0A1T1HCK0"/>
<dbReference type="Gene3D" id="3.60.110.10">
    <property type="entry name" value="Carbon-nitrogen hydrolase"/>
    <property type="match status" value="1"/>
</dbReference>
<dbReference type="EMBL" id="MTSD02000002">
    <property type="protein sequence ID" value="OOV87460.1"/>
    <property type="molecule type" value="Genomic_DNA"/>
</dbReference>
<evidence type="ECO:0000313" key="3">
    <source>
        <dbReference type="Proteomes" id="UP000190064"/>
    </source>
</evidence>
<feature type="domain" description="CN hydrolase" evidence="1">
    <location>
        <begin position="1"/>
        <end position="231"/>
    </location>
</feature>
<protein>
    <recommendedName>
        <fullName evidence="1">CN hydrolase domain-containing protein</fullName>
    </recommendedName>
</protein>
<dbReference type="Proteomes" id="UP000190064">
    <property type="component" value="Unassembled WGS sequence"/>
</dbReference>
<evidence type="ECO:0000313" key="2">
    <source>
        <dbReference type="EMBL" id="OOV87460.1"/>
    </source>
</evidence>
<dbReference type="SUPFAM" id="SSF56317">
    <property type="entry name" value="Carbon-nitrogen hydrolase"/>
    <property type="match status" value="1"/>
</dbReference>
<evidence type="ECO:0000259" key="1">
    <source>
        <dbReference type="PROSITE" id="PS50263"/>
    </source>
</evidence>
<sequence>MKITISQIDIIDHSYDENSEKIIKIIKENNDSDIILFPELSLTGFPTKEQVEPAFLKSKNALKRIASASEGLSNKIILGHIEQHDAGYYNSAFLFSNGEQQILHRKSHLWLDDIGVFTKGHESSLVTHNDSQVGAQICFDLEFPEGSRKLAQSGADLIVMPNGNMHPYSNIHFVLTQARAIENQVFAVTCNRVGSGHGGHFAGESLVVSPFGEVLLRMGDQETVQTIELDLTQVQKSRRDYLYINNL</sequence>
<dbReference type="InterPro" id="IPR036526">
    <property type="entry name" value="C-N_Hydrolase_sf"/>
</dbReference>
<organism evidence="2 3">
    <name type="scientific">Oceanospirillum linum</name>
    <dbReference type="NCBI Taxonomy" id="966"/>
    <lineage>
        <taxon>Bacteria</taxon>
        <taxon>Pseudomonadati</taxon>
        <taxon>Pseudomonadota</taxon>
        <taxon>Gammaproteobacteria</taxon>
        <taxon>Oceanospirillales</taxon>
        <taxon>Oceanospirillaceae</taxon>
        <taxon>Oceanospirillum</taxon>
    </lineage>
</organism>
<dbReference type="RefSeq" id="WP_078318790.1">
    <property type="nucleotide sequence ID" value="NZ_FXTS01000002.1"/>
</dbReference>
<dbReference type="Pfam" id="PF00795">
    <property type="entry name" value="CN_hydrolase"/>
    <property type="match status" value="1"/>
</dbReference>
<dbReference type="PANTHER" id="PTHR23088">
    <property type="entry name" value="NITRILASE-RELATED"/>
    <property type="match status" value="1"/>
</dbReference>
<dbReference type="InterPro" id="IPR003010">
    <property type="entry name" value="C-N_Hydrolase"/>
</dbReference>
<dbReference type="PANTHER" id="PTHR23088:SF27">
    <property type="entry name" value="DEAMINATED GLUTATHIONE AMIDASE"/>
    <property type="match status" value="1"/>
</dbReference>
<name>A0A1T1HCK0_OCELI</name>
<comment type="caution">
    <text evidence="2">The sequence shown here is derived from an EMBL/GenBank/DDBJ whole genome shotgun (WGS) entry which is preliminary data.</text>
</comment>
<proteinExistence type="predicted"/>
<dbReference type="PROSITE" id="PS50263">
    <property type="entry name" value="CN_HYDROLASE"/>
    <property type="match status" value="1"/>
</dbReference>
<keyword evidence="3" id="KW-1185">Reference proteome</keyword>
<reference evidence="2" key="1">
    <citation type="submission" date="2017-02" db="EMBL/GenBank/DDBJ databases">
        <title>Draft Genome Sequence of the Salt Water Bacterium Oceanospirillum linum ATCC 11336.</title>
        <authorList>
            <person name="Trachtenberg A.M."/>
            <person name="Carney J.G."/>
            <person name="Linnane J.D."/>
            <person name="Rheaume B.A."/>
            <person name="Pitts N.L."/>
            <person name="Mykles D.L."/>
            <person name="Maclea K.S."/>
        </authorList>
    </citation>
    <scope>NUCLEOTIDE SEQUENCE [LARGE SCALE GENOMIC DNA]</scope>
    <source>
        <strain evidence="2">ATCC 11336</strain>
    </source>
</reference>
<gene>
    <name evidence="2" type="ORF">BTA35_0205290</name>
</gene>